<name>A0A4S8Q7Z2_9ACTN</name>
<keyword evidence="2" id="KW-1003">Cell membrane</keyword>
<dbReference type="GO" id="GO:0005886">
    <property type="term" value="C:plasma membrane"/>
    <property type="evidence" value="ECO:0007669"/>
    <property type="project" value="UniProtKB-SubCell"/>
</dbReference>
<evidence type="ECO:0000256" key="3">
    <source>
        <dbReference type="ARBA" id="ARBA00022692"/>
    </source>
</evidence>
<evidence type="ECO:0000256" key="1">
    <source>
        <dbReference type="ARBA" id="ARBA00004651"/>
    </source>
</evidence>
<keyword evidence="9" id="KW-1185">Reference proteome</keyword>
<keyword evidence="5 6" id="KW-0472">Membrane</keyword>
<dbReference type="PANTHER" id="PTHR36115">
    <property type="entry name" value="PROLINE-RICH ANTIGEN HOMOLOG-RELATED"/>
    <property type="match status" value="1"/>
</dbReference>
<dbReference type="InterPro" id="IPR051791">
    <property type="entry name" value="Pra-immunoreactive"/>
</dbReference>
<keyword evidence="4 6" id="KW-1133">Transmembrane helix</keyword>
<feature type="transmembrane region" description="Helical" evidence="6">
    <location>
        <begin position="102"/>
        <end position="120"/>
    </location>
</feature>
<dbReference type="OrthoDB" id="5187110at2"/>
<feature type="transmembrane region" description="Helical" evidence="6">
    <location>
        <begin position="26"/>
        <end position="48"/>
    </location>
</feature>
<reference evidence="9" key="1">
    <citation type="submission" date="2019-04" db="EMBL/GenBank/DDBJ databases">
        <title>Nocardioides xinjiangensis sp. nov.</title>
        <authorList>
            <person name="Liu S."/>
        </authorList>
    </citation>
    <scope>NUCLEOTIDE SEQUENCE [LARGE SCALE GENOMIC DNA]</scope>
    <source>
        <strain evidence="9">18</strain>
    </source>
</reference>
<dbReference type="Pfam" id="PF06271">
    <property type="entry name" value="RDD"/>
    <property type="match status" value="1"/>
</dbReference>
<accession>A0A4S8Q7Z2</accession>
<dbReference type="RefSeq" id="WP_136535899.1">
    <property type="nucleotide sequence ID" value="NZ_STGY01000066.1"/>
</dbReference>
<protein>
    <submittedName>
        <fullName evidence="8">RDD family protein</fullName>
    </submittedName>
</protein>
<dbReference type="AlphaFoldDB" id="A0A4S8Q7Z2"/>
<reference evidence="8 9" key="2">
    <citation type="submission" date="2019-05" db="EMBL/GenBank/DDBJ databases">
        <title>Glycomyces buryatensis sp. nov.</title>
        <authorList>
            <person name="Nikitina E."/>
        </authorList>
    </citation>
    <scope>NUCLEOTIDE SEQUENCE [LARGE SCALE GENOMIC DNA]</scope>
    <source>
        <strain evidence="8 9">18</strain>
    </source>
</reference>
<dbReference type="InterPro" id="IPR010432">
    <property type="entry name" value="RDD"/>
</dbReference>
<feature type="transmembrane region" description="Helical" evidence="6">
    <location>
        <begin position="54"/>
        <end position="75"/>
    </location>
</feature>
<gene>
    <name evidence="8" type="ORF">FAB82_17865</name>
</gene>
<evidence type="ECO:0000313" key="9">
    <source>
        <dbReference type="Proteomes" id="UP000308760"/>
    </source>
</evidence>
<dbReference type="EMBL" id="STGY01000066">
    <property type="protein sequence ID" value="THV39481.1"/>
    <property type="molecule type" value="Genomic_DNA"/>
</dbReference>
<proteinExistence type="predicted"/>
<evidence type="ECO:0000256" key="4">
    <source>
        <dbReference type="ARBA" id="ARBA00022989"/>
    </source>
</evidence>
<dbReference type="Proteomes" id="UP000308760">
    <property type="component" value="Unassembled WGS sequence"/>
</dbReference>
<comment type="caution">
    <text evidence="8">The sequence shown here is derived from an EMBL/GenBank/DDBJ whole genome shotgun (WGS) entry which is preliminary data.</text>
</comment>
<comment type="subcellular location">
    <subcellularLocation>
        <location evidence="1">Cell membrane</location>
        <topology evidence="1">Multi-pass membrane protein</topology>
    </subcellularLocation>
</comment>
<keyword evidence="3 6" id="KW-0812">Transmembrane</keyword>
<sequence length="139" mass="15015">MTSETGAAPSGTSPEGQDLASLSGRFVALVVDWVSCLVVTWILGWIGIMTPDPFGINLFIYVLFIFYYTYCMTAGTQSLGMRLMRVACVSAATGGRLGVLRALVRVLLLTLVIPALTSYTDEYRRGLHDKAAGSVMLKV</sequence>
<organism evidence="8 9">
    <name type="scientific">Glycomyces buryatensis</name>
    <dbReference type="NCBI Taxonomy" id="2570927"/>
    <lineage>
        <taxon>Bacteria</taxon>
        <taxon>Bacillati</taxon>
        <taxon>Actinomycetota</taxon>
        <taxon>Actinomycetes</taxon>
        <taxon>Glycomycetales</taxon>
        <taxon>Glycomycetaceae</taxon>
        <taxon>Glycomyces</taxon>
    </lineage>
</organism>
<evidence type="ECO:0000256" key="2">
    <source>
        <dbReference type="ARBA" id="ARBA00022475"/>
    </source>
</evidence>
<evidence type="ECO:0000313" key="8">
    <source>
        <dbReference type="EMBL" id="THV39481.1"/>
    </source>
</evidence>
<evidence type="ECO:0000259" key="7">
    <source>
        <dbReference type="Pfam" id="PF06271"/>
    </source>
</evidence>
<evidence type="ECO:0000256" key="5">
    <source>
        <dbReference type="ARBA" id="ARBA00023136"/>
    </source>
</evidence>
<feature type="domain" description="RDD" evidence="7">
    <location>
        <begin position="20"/>
        <end position="133"/>
    </location>
</feature>
<dbReference type="PANTHER" id="PTHR36115:SF6">
    <property type="entry name" value="PROLINE-RICH ANTIGEN HOMOLOG"/>
    <property type="match status" value="1"/>
</dbReference>
<evidence type="ECO:0000256" key="6">
    <source>
        <dbReference type="SAM" id="Phobius"/>
    </source>
</evidence>